<dbReference type="PANTHER" id="PTHR30201:SF2">
    <property type="entry name" value="2-(5''-TRIPHOSPHORIBOSYL)-3'-DEPHOSPHOCOENZYME-A SYNTHASE"/>
    <property type="match status" value="1"/>
</dbReference>
<dbReference type="AlphaFoldDB" id="A0A8J3IDY1"/>
<dbReference type="NCBIfam" id="TIGR03132">
    <property type="entry name" value="malonate_mdcB"/>
    <property type="match status" value="1"/>
</dbReference>
<dbReference type="RefSeq" id="WP_220199942.1">
    <property type="nucleotide sequence ID" value="NZ_BNJF01000010.1"/>
</dbReference>
<dbReference type="PANTHER" id="PTHR30201">
    <property type="entry name" value="TRIPHOSPHORIBOSYL-DEPHOSPHO-COA SYNTHASE"/>
    <property type="match status" value="1"/>
</dbReference>
<comment type="catalytic activity">
    <reaction evidence="1">
        <text>3'-dephospho-CoA + ATP = 2'-(5''-triphospho-alpha-D-ribosyl)-3'-dephospho-CoA + adenine</text>
        <dbReference type="Rhea" id="RHEA:15117"/>
        <dbReference type="ChEBI" id="CHEBI:16708"/>
        <dbReference type="ChEBI" id="CHEBI:30616"/>
        <dbReference type="ChEBI" id="CHEBI:57328"/>
        <dbReference type="ChEBI" id="CHEBI:61378"/>
        <dbReference type="EC" id="2.4.2.52"/>
    </reaction>
</comment>
<evidence type="ECO:0000256" key="5">
    <source>
        <dbReference type="ARBA" id="ARBA00022840"/>
    </source>
</evidence>
<keyword evidence="8" id="KW-1185">Reference proteome</keyword>
<dbReference type="EMBL" id="BNJF01000010">
    <property type="protein sequence ID" value="GHO50992.1"/>
    <property type="molecule type" value="Genomic_DNA"/>
</dbReference>
<keyword evidence="3" id="KW-0808">Transferase</keyword>
<dbReference type="Proteomes" id="UP000612362">
    <property type="component" value="Unassembled WGS sequence"/>
</dbReference>
<evidence type="ECO:0000256" key="3">
    <source>
        <dbReference type="ARBA" id="ARBA00022679"/>
    </source>
</evidence>
<evidence type="ECO:0000256" key="1">
    <source>
        <dbReference type="ARBA" id="ARBA00001210"/>
    </source>
</evidence>
<dbReference type="GO" id="GO:0051191">
    <property type="term" value="P:prosthetic group biosynthetic process"/>
    <property type="evidence" value="ECO:0007669"/>
    <property type="project" value="TreeGrafter"/>
</dbReference>
<evidence type="ECO:0000256" key="6">
    <source>
        <dbReference type="SAM" id="MobiDB-lite"/>
    </source>
</evidence>
<evidence type="ECO:0000313" key="7">
    <source>
        <dbReference type="EMBL" id="GHO50992.1"/>
    </source>
</evidence>
<protein>
    <recommendedName>
        <fullName evidence="2">triphosphoribosyl-dephospho-CoA synthase</fullName>
        <ecNumber evidence="2">2.4.2.52</ecNumber>
    </recommendedName>
</protein>
<comment type="caution">
    <text evidence="7">The sequence shown here is derived from an EMBL/GenBank/DDBJ whole genome shotgun (WGS) entry which is preliminary data.</text>
</comment>
<keyword evidence="5" id="KW-0067">ATP-binding</keyword>
<feature type="compositionally biased region" description="Polar residues" evidence="6">
    <location>
        <begin position="1"/>
        <end position="20"/>
    </location>
</feature>
<dbReference type="GO" id="GO:0046917">
    <property type="term" value="F:triphosphoribosyl-dephospho-CoA synthase activity"/>
    <property type="evidence" value="ECO:0007669"/>
    <property type="project" value="UniProtKB-EC"/>
</dbReference>
<dbReference type="Pfam" id="PF01874">
    <property type="entry name" value="CitG"/>
    <property type="match status" value="1"/>
</dbReference>
<dbReference type="EC" id="2.4.2.52" evidence="2"/>
<feature type="region of interest" description="Disordered" evidence="6">
    <location>
        <begin position="1"/>
        <end position="40"/>
    </location>
</feature>
<name>A0A8J3IDY1_9CHLR</name>
<proteinExistence type="inferred from homology"/>
<dbReference type="InterPro" id="IPR002736">
    <property type="entry name" value="CitG"/>
</dbReference>
<evidence type="ECO:0000256" key="2">
    <source>
        <dbReference type="ARBA" id="ARBA00012074"/>
    </source>
</evidence>
<reference evidence="7" key="1">
    <citation type="submission" date="2020-10" db="EMBL/GenBank/DDBJ databases">
        <title>Taxonomic study of unclassified bacteria belonging to the class Ktedonobacteria.</title>
        <authorList>
            <person name="Yabe S."/>
            <person name="Wang C.M."/>
            <person name="Zheng Y."/>
            <person name="Sakai Y."/>
            <person name="Cavaletti L."/>
            <person name="Monciardini P."/>
            <person name="Donadio S."/>
        </authorList>
    </citation>
    <scope>NUCLEOTIDE SEQUENCE</scope>
    <source>
        <strain evidence="7">SOSP1-1</strain>
    </source>
</reference>
<keyword evidence="4" id="KW-0547">Nucleotide-binding</keyword>
<dbReference type="InterPro" id="IPR017555">
    <property type="entry name" value="TriPribosyl-deP-CoA_syn"/>
</dbReference>
<dbReference type="GO" id="GO:0005524">
    <property type="term" value="F:ATP binding"/>
    <property type="evidence" value="ECO:0007669"/>
    <property type="project" value="UniProtKB-KW"/>
</dbReference>
<evidence type="ECO:0000256" key="4">
    <source>
        <dbReference type="ARBA" id="ARBA00022741"/>
    </source>
</evidence>
<evidence type="ECO:0000313" key="8">
    <source>
        <dbReference type="Proteomes" id="UP000612362"/>
    </source>
</evidence>
<dbReference type="HAMAP" id="MF_01883">
    <property type="entry name" value="MdcB"/>
    <property type="match status" value="1"/>
</dbReference>
<gene>
    <name evidence="7" type="primary">mdcB</name>
    <name evidence="7" type="ORF">KSX_91550</name>
</gene>
<dbReference type="Gene3D" id="1.10.4200.10">
    <property type="entry name" value="Triphosphoribosyl-dephospho-CoA protein"/>
    <property type="match status" value="2"/>
</dbReference>
<feature type="compositionally biased region" description="Basic and acidic residues" evidence="6">
    <location>
        <begin position="22"/>
        <end position="40"/>
    </location>
</feature>
<accession>A0A8J3IDY1</accession>
<dbReference type="NCBIfam" id="NF002315">
    <property type="entry name" value="PRK01237.1"/>
    <property type="match status" value="1"/>
</dbReference>
<organism evidence="7 8">
    <name type="scientific">Ktedonospora formicarum</name>
    <dbReference type="NCBI Taxonomy" id="2778364"/>
    <lineage>
        <taxon>Bacteria</taxon>
        <taxon>Bacillati</taxon>
        <taxon>Chloroflexota</taxon>
        <taxon>Ktedonobacteria</taxon>
        <taxon>Ktedonobacterales</taxon>
        <taxon>Ktedonobacteraceae</taxon>
        <taxon>Ktedonospora</taxon>
    </lineage>
</organism>
<sequence>MQFQSINASSALTPSHTGLTLTERRSLPDENKSPQRESKRAEWLASMAVTALREEALLTPKPALVDRRGSGAHVDLTLPLMLASASTLHTTFVAMARAAHQQRPSRRLREHLAALGRAGEQAMLTTTCGVNTHRGAIWALGLLVAAAAFSDPGTPAHILAERAGKVARYPDRSAPYEVSHGLLVQQRHGISGAREEAQRNFPHVINEALPMLAASRAYGLTETHARLNTLIVLIAHLSDTCILYRGGPRALQVAQSGARGILVRGGTSTPRGWETLCELDRKLLTYHVSPGGSADLLAATLFLTFLEQESRSAWAHF</sequence>